<accession>A0A8B7Z332</accession>
<reference evidence="6" key="1">
    <citation type="submission" date="2025-08" db="UniProtKB">
        <authorList>
            <consortium name="RefSeq"/>
        </authorList>
    </citation>
    <scope>IDENTIFICATION</scope>
</reference>
<dbReference type="KEGG" id="aplc:110984307"/>
<evidence type="ECO:0000256" key="4">
    <source>
        <dbReference type="SAM" id="MobiDB-lite"/>
    </source>
</evidence>
<feature type="region of interest" description="Disordered" evidence="4">
    <location>
        <begin position="1"/>
        <end position="107"/>
    </location>
</feature>
<comment type="subcellular location">
    <subcellularLocation>
        <location evidence="1">Secreted</location>
    </subcellularLocation>
</comment>
<dbReference type="InterPro" id="IPR050392">
    <property type="entry name" value="Collagen/C1q_domain"/>
</dbReference>
<proteinExistence type="predicted"/>
<sequence length="160" mass="16087">MTPPSSKDSCCSPCFQGPAGAAGQPGIPGVPGQNGQPGSIGQRSKPGLGLPKFKGDTGDHGQEGEQGEPAVEELPGQPGKLGPPGPNGEKGGKGGPGESPNVTPTPPSVVAFSAQLSNSHFTGNSGDLTSLTISKRTSETRTTLVLEDSLAPWRVFIFSA</sequence>
<dbReference type="RefSeq" id="XP_022100033.1">
    <property type="nucleotide sequence ID" value="XM_022244341.1"/>
</dbReference>
<evidence type="ECO:0000256" key="3">
    <source>
        <dbReference type="ARBA" id="ARBA00023119"/>
    </source>
</evidence>
<keyword evidence="5" id="KW-1185">Reference proteome</keyword>
<feature type="compositionally biased region" description="Low complexity" evidence="4">
    <location>
        <begin position="1"/>
        <end position="37"/>
    </location>
</feature>
<dbReference type="OrthoDB" id="687730at2759"/>
<evidence type="ECO:0000256" key="1">
    <source>
        <dbReference type="ARBA" id="ARBA00004613"/>
    </source>
</evidence>
<evidence type="ECO:0000313" key="5">
    <source>
        <dbReference type="Proteomes" id="UP000694845"/>
    </source>
</evidence>
<evidence type="ECO:0000256" key="2">
    <source>
        <dbReference type="ARBA" id="ARBA00022525"/>
    </source>
</evidence>
<dbReference type="AlphaFoldDB" id="A0A8B7Z332"/>
<dbReference type="GeneID" id="110984307"/>
<organism evidence="5 6">
    <name type="scientific">Acanthaster planci</name>
    <name type="common">Crown-of-thorns starfish</name>
    <dbReference type="NCBI Taxonomy" id="133434"/>
    <lineage>
        <taxon>Eukaryota</taxon>
        <taxon>Metazoa</taxon>
        <taxon>Echinodermata</taxon>
        <taxon>Eleutherozoa</taxon>
        <taxon>Asterozoa</taxon>
        <taxon>Asteroidea</taxon>
        <taxon>Valvatacea</taxon>
        <taxon>Valvatida</taxon>
        <taxon>Acanthasteridae</taxon>
        <taxon>Acanthaster</taxon>
    </lineage>
</organism>
<dbReference type="PANTHER" id="PTHR15427">
    <property type="entry name" value="EMILIN ELASTIN MICROFIBRIL INTERFACE-LOCATED PROTEIN ELASTIN MICROFIBRIL INTERFACER"/>
    <property type="match status" value="1"/>
</dbReference>
<keyword evidence="2" id="KW-0964">Secreted</keyword>
<name>A0A8B7Z332_ACAPL</name>
<feature type="compositionally biased region" description="Basic and acidic residues" evidence="4">
    <location>
        <begin position="53"/>
        <end position="63"/>
    </location>
</feature>
<dbReference type="PANTHER" id="PTHR15427:SF52">
    <property type="entry name" value="C1Q DOMAIN-CONTAINING PROTEIN"/>
    <property type="match status" value="1"/>
</dbReference>
<keyword evidence="3" id="KW-0176">Collagen</keyword>
<gene>
    <name evidence="6" type="primary">LOC110984307</name>
</gene>
<dbReference type="Proteomes" id="UP000694845">
    <property type="component" value="Unplaced"/>
</dbReference>
<dbReference type="OMA" id="IDHANAY"/>
<protein>
    <submittedName>
        <fullName evidence="6">Cuticle collagen dpy-13-like</fullName>
    </submittedName>
</protein>
<dbReference type="GO" id="GO:0005576">
    <property type="term" value="C:extracellular region"/>
    <property type="evidence" value="ECO:0007669"/>
    <property type="project" value="UniProtKB-SubCell"/>
</dbReference>
<evidence type="ECO:0000313" key="6">
    <source>
        <dbReference type="RefSeq" id="XP_022100033.1"/>
    </source>
</evidence>